<reference evidence="1" key="1">
    <citation type="submission" date="2021-02" db="EMBL/GenBank/DDBJ databases">
        <authorList>
            <person name="Dougan E. K."/>
            <person name="Rhodes N."/>
            <person name="Thang M."/>
            <person name="Chan C."/>
        </authorList>
    </citation>
    <scope>NUCLEOTIDE SEQUENCE</scope>
</reference>
<name>A0A812MUH7_9DINO</name>
<organism evidence="1 2">
    <name type="scientific">Symbiodinium natans</name>
    <dbReference type="NCBI Taxonomy" id="878477"/>
    <lineage>
        <taxon>Eukaryota</taxon>
        <taxon>Sar</taxon>
        <taxon>Alveolata</taxon>
        <taxon>Dinophyceae</taxon>
        <taxon>Suessiales</taxon>
        <taxon>Symbiodiniaceae</taxon>
        <taxon>Symbiodinium</taxon>
    </lineage>
</organism>
<comment type="caution">
    <text evidence="1">The sequence shown here is derived from an EMBL/GenBank/DDBJ whole genome shotgun (WGS) entry which is preliminary data.</text>
</comment>
<accession>A0A812MUH7</accession>
<dbReference type="OrthoDB" id="444195at2759"/>
<dbReference type="EMBL" id="CAJNDS010001591">
    <property type="protein sequence ID" value="CAE7266514.1"/>
    <property type="molecule type" value="Genomic_DNA"/>
</dbReference>
<sequence>MVPFSKDGQCTSGKLVAGVSEHCPALSIYLRSAVFLRCHSILSAEALTGWVPLLDGSSQLAVAAATDARRVNTAHACRIALMRSGVKHNVDPTAYVNNSQHVSHSKDARSMQRERNSCKYRNCRGPLLCRAVKMRYDNSGAVPAQPTFDTVSFVDEDQSLDASGQVCSGVQVVPRACYGLLVSLASILHLLCPIWMWTLAANTDFGHITHYSVYLAEDQAGLNKIAFGDPVSWDVAEVVVSTGIELNSRSHVVIYATNSYGDSLLPGNIVSPTGTSFEFADLGGSTTTSSTTATSTGTTTSEFTVRVTNVQFFDTNEDYFRIGGTVSWDEPANTAGIVEYRVRLAFDVEASREQLVYEPNLGFATAVPVGTSSFYILDNTARRFSCCDPSEYPAAWIVVYAVKDGGQQQAAICAGHVLIKDNQTAQVADSIYVQDLTLVDNTPEAQINITLTGDLSWNTTGPEYPAVGEDWGLIETWDIYLAQGSQLATSARYIASVPLTTKTYTFNAEPLNSGDDAIIVYASNTVGKAPFGSVVQFGQFGSLQTTSTTTVSSTSTKPLTSLYGLTVTFTDTDTNADSLLGTITWQPPVDPSSLTSYNIYMASDQQGSQQAPLAVVASPTTTYTISTPATRTTGSASPANWLLVYPSTGGSLSWMDAASLPLYDNSGAVPAQPTFDTVSFVDEDPTGNFASGTVRWTLAANTDFGHITHYSVYLAEDQAGLNKIAFGDPVSWDVAEVVVSTGGDLCNKFVRRLSLTRQHRISHRNILRVCGSGRINHHQLYENWHHGDPHFSNYSTTSSTSATVPPLQSIMDAARAAAGQAASEGKSLAEQAALAGEAAREAAAALSLSIPEQAAMAGMAAATVGRQAGMNTTEAAEAAGLAAGAVGAHYNLSLQERLRGWLRPLQQPKLGTPPVSRQLLLVLRPPTPSTSFLGLLLHQHELNVSTSSLLFFHIVRTPEEQALAAGAAAATAMAAWGGTLDEQWPAQNNGTCILCCLTLSSRLMRASLCLASSEDPGLADGRTLGQIAALAAVSTAALAANATQQARASRCVQDNMPSTCLCLVLLYQVADDLAATTLGSLLGALSPASNQTNTANQTSVQQAWDRLCFLANCTLKIVEGFWWKTKKLGDSLPIWHAMLRQAIAAGASAAVVAASLGMTTEQQITAAAQAAMTSGQRALDQDA</sequence>
<keyword evidence="2" id="KW-1185">Reference proteome</keyword>
<gene>
    <name evidence="1" type="ORF">SNAT2548_LOCUS14102</name>
</gene>
<proteinExistence type="predicted"/>
<evidence type="ECO:0000313" key="1">
    <source>
        <dbReference type="EMBL" id="CAE7266514.1"/>
    </source>
</evidence>
<protein>
    <submittedName>
        <fullName evidence="1">Uncharacterized protein</fullName>
    </submittedName>
</protein>
<dbReference type="AlphaFoldDB" id="A0A812MUH7"/>
<evidence type="ECO:0000313" key="2">
    <source>
        <dbReference type="Proteomes" id="UP000604046"/>
    </source>
</evidence>
<dbReference type="Proteomes" id="UP000604046">
    <property type="component" value="Unassembled WGS sequence"/>
</dbReference>